<sequence>MSFISLLAGFYVFAFKLHGFNPRTYTPFLPTMVVASGIMYWSELMLVSFASVYHHPEWLYQFKWTGTWGYTAGRLLNAICWSITLLCVVRYAPKCRNDRKFRL</sequence>
<organism evidence="2 3">
    <name type="scientific">Psychrobacter faecalis</name>
    <dbReference type="NCBI Taxonomy" id="180588"/>
    <lineage>
        <taxon>Bacteria</taxon>
        <taxon>Pseudomonadati</taxon>
        <taxon>Pseudomonadota</taxon>
        <taxon>Gammaproteobacteria</taxon>
        <taxon>Moraxellales</taxon>
        <taxon>Moraxellaceae</taxon>
        <taxon>Psychrobacter</taxon>
    </lineage>
</organism>
<comment type="caution">
    <text evidence="2">The sequence shown here is derived from an EMBL/GenBank/DDBJ whole genome shotgun (WGS) entry which is preliminary data.</text>
</comment>
<keyword evidence="1" id="KW-0472">Membrane</keyword>
<keyword evidence="3" id="KW-1185">Reference proteome</keyword>
<reference evidence="2 3" key="1">
    <citation type="submission" date="2023-08" db="EMBL/GenBank/DDBJ databases">
        <authorList>
            <person name="Kumar R."/>
        </authorList>
    </citation>
    <scope>NUCLEOTIDE SEQUENCE [LARGE SCALE GENOMIC DNA]</scope>
    <source>
        <strain evidence="2 3">LUR13</strain>
    </source>
</reference>
<name>A0ABT9HJ70_9GAMM</name>
<feature type="transmembrane region" description="Helical" evidence="1">
    <location>
        <begin position="75"/>
        <end position="93"/>
    </location>
</feature>
<evidence type="ECO:0000313" key="3">
    <source>
        <dbReference type="Proteomes" id="UP001228171"/>
    </source>
</evidence>
<keyword evidence="1" id="KW-0812">Transmembrane</keyword>
<dbReference type="RefSeq" id="WP_305936023.1">
    <property type="nucleotide sequence ID" value="NZ_JAVAJI010000027.1"/>
</dbReference>
<protein>
    <submittedName>
        <fullName evidence="2">Uncharacterized protein</fullName>
    </submittedName>
</protein>
<accession>A0ABT9HJ70</accession>
<evidence type="ECO:0000256" key="1">
    <source>
        <dbReference type="SAM" id="Phobius"/>
    </source>
</evidence>
<proteinExistence type="predicted"/>
<dbReference type="Proteomes" id="UP001228171">
    <property type="component" value="Unassembled WGS sequence"/>
</dbReference>
<evidence type="ECO:0000313" key="2">
    <source>
        <dbReference type="EMBL" id="MDP4545827.1"/>
    </source>
</evidence>
<gene>
    <name evidence="2" type="ORF">Q8P09_12155</name>
</gene>
<dbReference type="EMBL" id="JAVAJI010000027">
    <property type="protein sequence ID" value="MDP4545827.1"/>
    <property type="molecule type" value="Genomic_DNA"/>
</dbReference>
<keyword evidence="1" id="KW-1133">Transmembrane helix</keyword>
<feature type="transmembrane region" description="Helical" evidence="1">
    <location>
        <begin position="38"/>
        <end position="54"/>
    </location>
</feature>